<gene>
    <name evidence="3" type="ORF">Fuma_01316</name>
</gene>
<dbReference type="CDD" id="cd00882">
    <property type="entry name" value="Ras_like_GTPase"/>
    <property type="match status" value="1"/>
</dbReference>
<evidence type="ECO:0000259" key="2">
    <source>
        <dbReference type="Pfam" id="PF01926"/>
    </source>
</evidence>
<feature type="transmembrane region" description="Helical" evidence="1">
    <location>
        <begin position="476"/>
        <end position="496"/>
    </location>
</feature>
<dbReference type="InterPro" id="IPR027417">
    <property type="entry name" value="P-loop_NTPase"/>
</dbReference>
<name>A0A1P8WCD6_9PLAN</name>
<dbReference type="Proteomes" id="UP000187735">
    <property type="component" value="Chromosome"/>
</dbReference>
<dbReference type="EMBL" id="CP017641">
    <property type="protein sequence ID" value="APZ91725.1"/>
    <property type="molecule type" value="Genomic_DNA"/>
</dbReference>
<dbReference type="AlphaFoldDB" id="A0A1P8WCD6"/>
<dbReference type="SUPFAM" id="SSF52540">
    <property type="entry name" value="P-loop containing nucleoside triphosphate hydrolases"/>
    <property type="match status" value="1"/>
</dbReference>
<dbReference type="KEGG" id="fmr:Fuma_01316"/>
<dbReference type="Gene3D" id="3.40.50.300">
    <property type="entry name" value="P-loop containing nucleotide triphosphate hydrolases"/>
    <property type="match status" value="1"/>
</dbReference>
<accession>A0A1P8WCD6</accession>
<dbReference type="Pfam" id="PF01926">
    <property type="entry name" value="MMR_HSR1"/>
    <property type="match status" value="1"/>
</dbReference>
<evidence type="ECO:0000256" key="1">
    <source>
        <dbReference type="SAM" id="Phobius"/>
    </source>
</evidence>
<sequence length="620" mass="69703">MTANDELEHIALLAEVDDLTNRLQRWIDDGPDWETAHRCRALVRRLLGRVETLRFRLETPLVVATFGGTGTGKSSLVNALVGQEVTTSGRQRPTTKTPVLLVHPEIEIDALGLDLSEFHVKRVDTPVLRDIVLIDCPDPDTSEAASSGSNLALLRSIVPHCDVLIYTSTQQKYKSARIIDELKDVASGCRLVFVQTHADMDSDIRDDWKKFLAGGYEVPEMFFVDSVNAFTEQKEGRPVSGEFGRLLELLSSELDAAKRVAIRRANLIDLLQEALTVCRSDYDAKLPEVELLIETLDSQRAQLRDTLTKQLCDELLVNRNLWETRLLSSITDKWGFSPFSAVLRFYNGIGAFIASFTFLRARTSAQMALIGAVQGARWVKSRAKEQEAESTLDRLASFGISDQQLQESRMVISGHIHSAGIAYATAEDRRDLTDLRKRAASLEDEFLGDASRVIDDVIEELATANSGWFIRVRYELLFLAYLIFLIGRIGYNFFWSSFLGPVLQRSAQEELLAVDFYIPALIFLVIWSGILVAMFTWRLRRGLTRRVERFAQSMAESRLVHGLFPNLEETCRHITTDSHTLTSLLEQTTSFRHDLADPTSGFLGRQRSEKRAAADKKAGS</sequence>
<dbReference type="OrthoDB" id="238366at2"/>
<organism evidence="3 4">
    <name type="scientific">Fuerstiella marisgermanici</name>
    <dbReference type="NCBI Taxonomy" id="1891926"/>
    <lineage>
        <taxon>Bacteria</taxon>
        <taxon>Pseudomonadati</taxon>
        <taxon>Planctomycetota</taxon>
        <taxon>Planctomycetia</taxon>
        <taxon>Planctomycetales</taxon>
        <taxon>Planctomycetaceae</taxon>
        <taxon>Fuerstiella</taxon>
    </lineage>
</organism>
<proteinExistence type="predicted"/>
<feature type="transmembrane region" description="Helical" evidence="1">
    <location>
        <begin position="516"/>
        <end position="537"/>
    </location>
</feature>
<dbReference type="GO" id="GO:0005525">
    <property type="term" value="F:GTP binding"/>
    <property type="evidence" value="ECO:0007669"/>
    <property type="project" value="InterPro"/>
</dbReference>
<dbReference type="RefSeq" id="WP_077023443.1">
    <property type="nucleotide sequence ID" value="NZ_CP017641.1"/>
</dbReference>
<keyword evidence="1" id="KW-1133">Transmembrane helix</keyword>
<protein>
    <submittedName>
        <fullName evidence="3">Putative GTPase</fullName>
    </submittedName>
</protein>
<dbReference type="InterPro" id="IPR006073">
    <property type="entry name" value="GTP-bd"/>
</dbReference>
<keyword evidence="4" id="KW-1185">Reference proteome</keyword>
<keyword evidence="1" id="KW-0472">Membrane</keyword>
<keyword evidence="1" id="KW-0812">Transmembrane</keyword>
<evidence type="ECO:0000313" key="3">
    <source>
        <dbReference type="EMBL" id="APZ91725.1"/>
    </source>
</evidence>
<dbReference type="STRING" id="1891926.Fuma_01316"/>
<evidence type="ECO:0000313" key="4">
    <source>
        <dbReference type="Proteomes" id="UP000187735"/>
    </source>
</evidence>
<reference evidence="3 4" key="1">
    <citation type="journal article" date="2016" name="Front. Microbiol.">
        <title>Fuerstia marisgermanicae gen. nov., sp. nov., an Unusual Member of the Phylum Planctomycetes from the German Wadden Sea.</title>
        <authorList>
            <person name="Kohn T."/>
            <person name="Heuer A."/>
            <person name="Jogler M."/>
            <person name="Vollmers J."/>
            <person name="Boedeker C."/>
            <person name="Bunk B."/>
            <person name="Rast P."/>
            <person name="Borchert D."/>
            <person name="Glockner I."/>
            <person name="Freese H.M."/>
            <person name="Klenk H.P."/>
            <person name="Overmann J."/>
            <person name="Kaster A.K."/>
            <person name="Rohde M."/>
            <person name="Wiegand S."/>
            <person name="Jogler C."/>
        </authorList>
    </citation>
    <scope>NUCLEOTIDE SEQUENCE [LARGE SCALE GENOMIC DNA]</scope>
    <source>
        <strain evidence="3 4">NH11</strain>
    </source>
</reference>
<feature type="transmembrane region" description="Helical" evidence="1">
    <location>
        <begin position="334"/>
        <end position="359"/>
    </location>
</feature>
<feature type="domain" description="G" evidence="2">
    <location>
        <begin position="63"/>
        <end position="175"/>
    </location>
</feature>